<evidence type="ECO:0000313" key="1">
    <source>
        <dbReference type="EMBL" id="KAJ2768554.1"/>
    </source>
</evidence>
<name>A0ACC1JW09_9FUNG</name>
<organism evidence="1 2">
    <name type="scientific">Coemansia nantahalensis</name>
    <dbReference type="NCBI Taxonomy" id="2789366"/>
    <lineage>
        <taxon>Eukaryota</taxon>
        <taxon>Fungi</taxon>
        <taxon>Fungi incertae sedis</taxon>
        <taxon>Zoopagomycota</taxon>
        <taxon>Kickxellomycotina</taxon>
        <taxon>Kickxellomycetes</taxon>
        <taxon>Kickxellales</taxon>
        <taxon>Kickxellaceae</taxon>
        <taxon>Coemansia</taxon>
    </lineage>
</organism>
<reference evidence="1" key="1">
    <citation type="submission" date="2022-07" db="EMBL/GenBank/DDBJ databases">
        <title>Phylogenomic reconstructions and comparative analyses of Kickxellomycotina fungi.</title>
        <authorList>
            <person name="Reynolds N.K."/>
            <person name="Stajich J.E."/>
            <person name="Barry K."/>
            <person name="Grigoriev I.V."/>
            <person name="Crous P."/>
            <person name="Smith M.E."/>
        </authorList>
    </citation>
    <scope>NUCLEOTIDE SEQUENCE</scope>
    <source>
        <strain evidence="1">CBS 109366</strain>
    </source>
</reference>
<feature type="non-terminal residue" evidence="1">
    <location>
        <position position="1"/>
    </location>
</feature>
<gene>
    <name evidence="1" type="ORF">IWQ57_003488</name>
</gene>
<sequence length="160" mass="16776">YALLEHSYLQVTVVDLDTDRHLPLDIQKEMALQLRRDGKQRAVVSGTLSLAAGKIRLARSDGGTNGDVADNAPVGVPTTMAAPAAGPSLRGWTPERLAGELRDAGFNATAASQHEVHVSVPGGAATIRVRDGGGWTVDCTSATTQWAVADALRRLARPSA</sequence>
<dbReference type="Proteomes" id="UP001140234">
    <property type="component" value="Unassembled WGS sequence"/>
</dbReference>
<protein>
    <submittedName>
        <fullName evidence="1">Uncharacterized protein</fullName>
    </submittedName>
</protein>
<dbReference type="EMBL" id="JANBUJ010001144">
    <property type="protein sequence ID" value="KAJ2768554.1"/>
    <property type="molecule type" value="Genomic_DNA"/>
</dbReference>
<accession>A0ACC1JW09</accession>
<comment type="caution">
    <text evidence="1">The sequence shown here is derived from an EMBL/GenBank/DDBJ whole genome shotgun (WGS) entry which is preliminary data.</text>
</comment>
<keyword evidence="2" id="KW-1185">Reference proteome</keyword>
<proteinExistence type="predicted"/>
<evidence type="ECO:0000313" key="2">
    <source>
        <dbReference type="Proteomes" id="UP001140234"/>
    </source>
</evidence>